<feature type="compositionally biased region" description="Basic residues" evidence="1">
    <location>
        <begin position="50"/>
        <end position="64"/>
    </location>
</feature>
<reference evidence="2 3" key="1">
    <citation type="submission" date="2020-09" db="EMBL/GenBank/DDBJ databases">
        <title>De no assembly of potato wild relative species, Solanum commersonii.</title>
        <authorList>
            <person name="Cho K."/>
        </authorList>
    </citation>
    <scope>NUCLEOTIDE SEQUENCE [LARGE SCALE GENOMIC DNA]</scope>
    <source>
        <strain evidence="2">LZ3.2</strain>
        <tissue evidence="2">Leaf</tissue>
    </source>
</reference>
<organism evidence="2 3">
    <name type="scientific">Solanum commersonii</name>
    <name type="common">Commerson's wild potato</name>
    <name type="synonym">Commerson's nightshade</name>
    <dbReference type="NCBI Taxonomy" id="4109"/>
    <lineage>
        <taxon>Eukaryota</taxon>
        <taxon>Viridiplantae</taxon>
        <taxon>Streptophyta</taxon>
        <taxon>Embryophyta</taxon>
        <taxon>Tracheophyta</taxon>
        <taxon>Spermatophyta</taxon>
        <taxon>Magnoliopsida</taxon>
        <taxon>eudicotyledons</taxon>
        <taxon>Gunneridae</taxon>
        <taxon>Pentapetalae</taxon>
        <taxon>asterids</taxon>
        <taxon>lamiids</taxon>
        <taxon>Solanales</taxon>
        <taxon>Solanaceae</taxon>
        <taxon>Solanoideae</taxon>
        <taxon>Solaneae</taxon>
        <taxon>Solanum</taxon>
    </lineage>
</organism>
<comment type="caution">
    <text evidence="2">The sequence shown here is derived from an EMBL/GenBank/DDBJ whole genome shotgun (WGS) entry which is preliminary data.</text>
</comment>
<sequence>MHTDQVLNWSTHLRLREKMLQERVNCLAKSLIQSSSREELSTSHMIAGKGRNKPSSKRRPRKVLRFACGLDNTR</sequence>
<feature type="region of interest" description="Disordered" evidence="1">
    <location>
        <begin position="34"/>
        <end position="74"/>
    </location>
</feature>
<proteinExistence type="predicted"/>
<protein>
    <submittedName>
        <fullName evidence="2">Uncharacterized protein</fullName>
    </submittedName>
</protein>
<name>A0A9J5W637_SOLCO</name>
<evidence type="ECO:0000313" key="2">
    <source>
        <dbReference type="EMBL" id="KAG5571061.1"/>
    </source>
</evidence>
<accession>A0A9J5W637</accession>
<dbReference type="EMBL" id="JACXVP010000012">
    <property type="protein sequence ID" value="KAG5571061.1"/>
    <property type="molecule type" value="Genomic_DNA"/>
</dbReference>
<dbReference type="Proteomes" id="UP000824120">
    <property type="component" value="Chromosome 12"/>
</dbReference>
<gene>
    <name evidence="2" type="ORF">H5410_060827</name>
</gene>
<evidence type="ECO:0000256" key="1">
    <source>
        <dbReference type="SAM" id="MobiDB-lite"/>
    </source>
</evidence>
<keyword evidence="3" id="KW-1185">Reference proteome</keyword>
<dbReference type="AlphaFoldDB" id="A0A9J5W637"/>
<evidence type="ECO:0000313" key="3">
    <source>
        <dbReference type="Proteomes" id="UP000824120"/>
    </source>
</evidence>